<proteinExistence type="predicted"/>
<reference evidence="1 2" key="1">
    <citation type="submission" date="2024-02" db="EMBL/GenBank/DDBJ databases">
        <authorList>
            <person name="Vignale AGUSTIN F."/>
            <person name="Sosa J E."/>
            <person name="Modenutti C."/>
        </authorList>
    </citation>
    <scope>NUCLEOTIDE SEQUENCE [LARGE SCALE GENOMIC DNA]</scope>
</reference>
<dbReference type="EMBL" id="CAUOFW020002914">
    <property type="protein sequence ID" value="CAK9156846.1"/>
    <property type="molecule type" value="Genomic_DNA"/>
</dbReference>
<gene>
    <name evidence="1" type="ORF">ILEXP_LOCUS25398</name>
</gene>
<dbReference type="Proteomes" id="UP001642360">
    <property type="component" value="Unassembled WGS sequence"/>
</dbReference>
<sequence>MSINNCRDLSFQQSILLFQLVPLFLGLEELPPQHGQLERHLQLSDCKSLLLDEVSEEGEGKDSCDLFLLLLKKVAVSSSKPLEGRSSTTVGGRTIGTAVGTMAEMTAESWPSQNLKRF</sequence>
<name>A0ABC8SI23_9AQUA</name>
<evidence type="ECO:0000313" key="1">
    <source>
        <dbReference type="EMBL" id="CAK9156846.1"/>
    </source>
</evidence>
<protein>
    <submittedName>
        <fullName evidence="1">Uncharacterized protein</fullName>
    </submittedName>
</protein>
<organism evidence="1 2">
    <name type="scientific">Ilex paraguariensis</name>
    <name type="common">yerba mate</name>
    <dbReference type="NCBI Taxonomy" id="185542"/>
    <lineage>
        <taxon>Eukaryota</taxon>
        <taxon>Viridiplantae</taxon>
        <taxon>Streptophyta</taxon>
        <taxon>Embryophyta</taxon>
        <taxon>Tracheophyta</taxon>
        <taxon>Spermatophyta</taxon>
        <taxon>Magnoliopsida</taxon>
        <taxon>eudicotyledons</taxon>
        <taxon>Gunneridae</taxon>
        <taxon>Pentapetalae</taxon>
        <taxon>asterids</taxon>
        <taxon>campanulids</taxon>
        <taxon>Aquifoliales</taxon>
        <taxon>Aquifoliaceae</taxon>
        <taxon>Ilex</taxon>
    </lineage>
</organism>
<accession>A0ABC8SI23</accession>
<keyword evidence="2" id="KW-1185">Reference proteome</keyword>
<comment type="caution">
    <text evidence="1">The sequence shown here is derived from an EMBL/GenBank/DDBJ whole genome shotgun (WGS) entry which is preliminary data.</text>
</comment>
<evidence type="ECO:0000313" key="2">
    <source>
        <dbReference type="Proteomes" id="UP001642360"/>
    </source>
</evidence>
<dbReference type="AlphaFoldDB" id="A0ABC8SI23"/>